<reference evidence="2" key="1">
    <citation type="journal article" date="2023" name="Plant J.">
        <title>Genome sequences and population genomics provide insights into the demographic history, inbreeding, and mutation load of two 'living fossil' tree species of Dipteronia.</title>
        <authorList>
            <person name="Feng Y."/>
            <person name="Comes H.P."/>
            <person name="Chen J."/>
            <person name="Zhu S."/>
            <person name="Lu R."/>
            <person name="Zhang X."/>
            <person name="Li P."/>
            <person name="Qiu J."/>
            <person name="Olsen K.M."/>
            <person name="Qiu Y."/>
        </authorList>
    </citation>
    <scope>NUCLEOTIDE SEQUENCE</scope>
    <source>
        <strain evidence="2">KIB01</strain>
    </source>
</reference>
<keyword evidence="1" id="KW-0732">Signal</keyword>
<organism evidence="2 3">
    <name type="scientific">Dipteronia dyeriana</name>
    <dbReference type="NCBI Taxonomy" id="168575"/>
    <lineage>
        <taxon>Eukaryota</taxon>
        <taxon>Viridiplantae</taxon>
        <taxon>Streptophyta</taxon>
        <taxon>Embryophyta</taxon>
        <taxon>Tracheophyta</taxon>
        <taxon>Spermatophyta</taxon>
        <taxon>Magnoliopsida</taxon>
        <taxon>eudicotyledons</taxon>
        <taxon>Gunneridae</taxon>
        <taxon>Pentapetalae</taxon>
        <taxon>rosids</taxon>
        <taxon>malvids</taxon>
        <taxon>Sapindales</taxon>
        <taxon>Sapindaceae</taxon>
        <taxon>Hippocastanoideae</taxon>
        <taxon>Acereae</taxon>
        <taxon>Dipteronia</taxon>
    </lineage>
</organism>
<accession>A0AAD9XCA5</accession>
<feature type="chain" id="PRO_5042177481" evidence="1">
    <location>
        <begin position="24"/>
        <end position="89"/>
    </location>
</feature>
<proteinExistence type="predicted"/>
<evidence type="ECO:0000256" key="1">
    <source>
        <dbReference type="SAM" id="SignalP"/>
    </source>
</evidence>
<dbReference type="Proteomes" id="UP001280121">
    <property type="component" value="Unassembled WGS sequence"/>
</dbReference>
<keyword evidence="3" id="KW-1185">Reference proteome</keyword>
<sequence>MGVLVVLVIVLIFAIFGVHVAAAASNFTQFDSSCNNTTSCNASLDDKRGVPTGANPLHNSVGFVQMLSFPRLIYLSSFASANPTQLPGT</sequence>
<evidence type="ECO:0000313" key="3">
    <source>
        <dbReference type="Proteomes" id="UP001280121"/>
    </source>
</evidence>
<comment type="caution">
    <text evidence="2">The sequence shown here is derived from an EMBL/GenBank/DDBJ whole genome shotgun (WGS) entry which is preliminary data.</text>
</comment>
<feature type="signal peptide" evidence="1">
    <location>
        <begin position="1"/>
        <end position="23"/>
    </location>
</feature>
<name>A0AAD9XCA5_9ROSI</name>
<evidence type="ECO:0000313" key="2">
    <source>
        <dbReference type="EMBL" id="KAK2656735.1"/>
    </source>
</evidence>
<dbReference type="AlphaFoldDB" id="A0AAD9XCA5"/>
<dbReference type="EMBL" id="JANJYI010000003">
    <property type="protein sequence ID" value="KAK2656735.1"/>
    <property type="molecule type" value="Genomic_DNA"/>
</dbReference>
<protein>
    <submittedName>
        <fullName evidence="2">Uncharacterized protein</fullName>
    </submittedName>
</protein>
<gene>
    <name evidence="2" type="ORF">Ddye_009787</name>
</gene>